<dbReference type="Gene3D" id="2.10.260.10">
    <property type="match status" value="1"/>
</dbReference>
<dbReference type="Proteomes" id="UP001180825">
    <property type="component" value="Unassembled WGS sequence"/>
</dbReference>
<dbReference type="SUPFAM" id="SSF89447">
    <property type="entry name" value="AbrB/MazE/MraZ-like"/>
    <property type="match status" value="1"/>
</dbReference>
<name>A0ABU2AAY5_9BURK</name>
<organism evidence="3 4">
    <name type="scientific">Roseateles asaccharophilus</name>
    <dbReference type="NCBI Taxonomy" id="582607"/>
    <lineage>
        <taxon>Bacteria</taxon>
        <taxon>Pseudomonadati</taxon>
        <taxon>Pseudomonadota</taxon>
        <taxon>Betaproteobacteria</taxon>
        <taxon>Burkholderiales</taxon>
        <taxon>Sphaerotilaceae</taxon>
        <taxon>Roseateles</taxon>
    </lineage>
</organism>
<evidence type="ECO:0000259" key="2">
    <source>
        <dbReference type="SMART" id="SM00966"/>
    </source>
</evidence>
<dbReference type="EMBL" id="JAVDXV010000006">
    <property type="protein sequence ID" value="MDR7334285.1"/>
    <property type="molecule type" value="Genomic_DNA"/>
</dbReference>
<dbReference type="Pfam" id="PF04014">
    <property type="entry name" value="MazE_antitoxin"/>
    <property type="match status" value="1"/>
</dbReference>
<accession>A0ABU2AAY5</accession>
<comment type="caution">
    <text evidence="3">The sequence shown here is derived from an EMBL/GenBank/DDBJ whole genome shotgun (WGS) entry which is preliminary data.</text>
</comment>
<proteinExistence type="predicted"/>
<dbReference type="NCBIfam" id="TIGR01439">
    <property type="entry name" value="lp_hng_hel_AbrB"/>
    <property type="match status" value="1"/>
</dbReference>
<keyword evidence="4" id="KW-1185">Reference proteome</keyword>
<evidence type="ECO:0000313" key="3">
    <source>
        <dbReference type="EMBL" id="MDR7334285.1"/>
    </source>
</evidence>
<protein>
    <submittedName>
        <fullName evidence="3">AbrB family looped-hinge helix DNA binding protein</fullName>
    </submittedName>
</protein>
<feature type="region of interest" description="Disordered" evidence="1">
    <location>
        <begin position="107"/>
        <end position="126"/>
    </location>
</feature>
<feature type="compositionally biased region" description="Basic and acidic residues" evidence="1">
    <location>
        <begin position="113"/>
        <end position="126"/>
    </location>
</feature>
<dbReference type="RefSeq" id="WP_310330597.1">
    <property type="nucleotide sequence ID" value="NZ_JAVDXV010000006.1"/>
</dbReference>
<evidence type="ECO:0000256" key="1">
    <source>
        <dbReference type="SAM" id="MobiDB-lite"/>
    </source>
</evidence>
<feature type="domain" description="SpoVT-AbrB" evidence="2">
    <location>
        <begin position="68"/>
        <end position="113"/>
    </location>
</feature>
<reference evidence="3 4" key="1">
    <citation type="submission" date="2023-07" db="EMBL/GenBank/DDBJ databases">
        <title>Sorghum-associated microbial communities from plants grown in Nebraska, USA.</title>
        <authorList>
            <person name="Schachtman D."/>
        </authorList>
    </citation>
    <scope>NUCLEOTIDE SEQUENCE [LARGE SCALE GENOMIC DNA]</scope>
    <source>
        <strain evidence="3 4">BE316</strain>
    </source>
</reference>
<evidence type="ECO:0000313" key="4">
    <source>
        <dbReference type="Proteomes" id="UP001180825"/>
    </source>
</evidence>
<dbReference type="SMART" id="SM00966">
    <property type="entry name" value="SpoVT_AbrB"/>
    <property type="match status" value="1"/>
</dbReference>
<gene>
    <name evidence="3" type="ORF">J2X21_003437</name>
</gene>
<dbReference type="InterPro" id="IPR037914">
    <property type="entry name" value="SpoVT-AbrB_sf"/>
</dbReference>
<dbReference type="InterPro" id="IPR007159">
    <property type="entry name" value="SpoVT-AbrB_dom"/>
</dbReference>
<sequence length="126" mass="14541">MIPSDEEMIQFERNRVLSELVQQIVAQIRIHDPSEHEVRWIAEALKSELVPRVETIVDRAKQSMQWHSTMNRRNLITIPAAIRRAMDLRPGQQIEFDVVGDLVIAKKANPDQGPRRGAGEHQEDQE</sequence>